<dbReference type="GeneID" id="92211028"/>
<dbReference type="RefSeq" id="XP_066832770.1">
    <property type="nucleotide sequence ID" value="XM_066976208.1"/>
</dbReference>
<dbReference type="InterPro" id="IPR016130">
    <property type="entry name" value="Tyr_Pase_AS"/>
</dbReference>
<keyword evidence="1" id="KW-0378">Hydrolase</keyword>
<accession>A0ABP0ZTZ4</accession>
<feature type="compositionally biased region" description="Acidic residues" evidence="3">
    <location>
        <begin position="732"/>
        <end position="762"/>
    </location>
</feature>
<feature type="domain" description="Tyrosine specific protein phosphatases" evidence="5">
    <location>
        <begin position="882"/>
        <end position="946"/>
    </location>
</feature>
<keyword evidence="2" id="KW-0904">Protein phosphatase</keyword>
<evidence type="ECO:0000256" key="2">
    <source>
        <dbReference type="ARBA" id="ARBA00022912"/>
    </source>
</evidence>
<evidence type="ECO:0000313" key="7">
    <source>
        <dbReference type="Proteomes" id="UP001497383"/>
    </source>
</evidence>
<gene>
    <name evidence="6" type="ORF">LODBEIA_P58320</name>
</gene>
<dbReference type="InterPro" id="IPR000387">
    <property type="entry name" value="Tyr_Pase_dom"/>
</dbReference>
<dbReference type="InterPro" id="IPR000340">
    <property type="entry name" value="Dual-sp_phosphatase_cat-dom"/>
</dbReference>
<dbReference type="Proteomes" id="UP001497383">
    <property type="component" value="Chromosome 8"/>
</dbReference>
<evidence type="ECO:0008006" key="8">
    <source>
        <dbReference type="Google" id="ProtNLM"/>
    </source>
</evidence>
<feature type="compositionally biased region" description="Low complexity" evidence="3">
    <location>
        <begin position="30"/>
        <end position="46"/>
    </location>
</feature>
<proteinExistence type="predicted"/>
<organism evidence="6 7">
    <name type="scientific">Lodderomyces beijingensis</name>
    <dbReference type="NCBI Taxonomy" id="1775926"/>
    <lineage>
        <taxon>Eukaryota</taxon>
        <taxon>Fungi</taxon>
        <taxon>Dikarya</taxon>
        <taxon>Ascomycota</taxon>
        <taxon>Saccharomycotina</taxon>
        <taxon>Pichiomycetes</taxon>
        <taxon>Debaryomycetaceae</taxon>
        <taxon>Candida/Lodderomyces clade</taxon>
        <taxon>Lodderomyces</taxon>
    </lineage>
</organism>
<keyword evidence="7" id="KW-1185">Reference proteome</keyword>
<evidence type="ECO:0000256" key="1">
    <source>
        <dbReference type="ARBA" id="ARBA00022801"/>
    </source>
</evidence>
<dbReference type="InterPro" id="IPR003595">
    <property type="entry name" value="Tyr_Pase_cat"/>
</dbReference>
<dbReference type="InterPro" id="IPR020422">
    <property type="entry name" value="TYR_PHOSPHATASE_DUAL_dom"/>
</dbReference>
<dbReference type="InterPro" id="IPR053239">
    <property type="entry name" value="Dual_spec_PTase"/>
</dbReference>
<evidence type="ECO:0000259" key="4">
    <source>
        <dbReference type="PROSITE" id="PS50054"/>
    </source>
</evidence>
<name>A0ABP0ZTZ4_9ASCO</name>
<dbReference type="PANTHER" id="PTHR47550">
    <property type="entry name" value="DUAL SPECIFICITY PROTEIN PHOSPHATASE PPS1"/>
    <property type="match status" value="1"/>
</dbReference>
<dbReference type="SMART" id="SM00404">
    <property type="entry name" value="PTPc_motif"/>
    <property type="match status" value="1"/>
</dbReference>
<dbReference type="InterPro" id="IPR047949">
    <property type="entry name" value="PPS1_DSP"/>
</dbReference>
<dbReference type="Pfam" id="PF00782">
    <property type="entry name" value="DSPc"/>
    <property type="match status" value="1"/>
</dbReference>
<dbReference type="PROSITE" id="PS50054">
    <property type="entry name" value="TYR_PHOSPHATASE_DUAL"/>
    <property type="match status" value="1"/>
</dbReference>
<evidence type="ECO:0000313" key="6">
    <source>
        <dbReference type="EMBL" id="CAK9442054.1"/>
    </source>
</evidence>
<reference evidence="6 7" key="1">
    <citation type="submission" date="2024-03" db="EMBL/GenBank/DDBJ databases">
        <authorList>
            <person name="Brejova B."/>
        </authorList>
    </citation>
    <scope>NUCLEOTIDE SEQUENCE [LARGE SCALE GENOMIC DNA]</scope>
    <source>
        <strain evidence="6 7">CBS 14171</strain>
    </source>
</reference>
<dbReference type="Gene3D" id="3.90.190.10">
    <property type="entry name" value="Protein tyrosine phosphatase superfamily"/>
    <property type="match status" value="2"/>
</dbReference>
<dbReference type="SUPFAM" id="SSF52799">
    <property type="entry name" value="(Phosphotyrosine protein) phosphatases II"/>
    <property type="match status" value="2"/>
</dbReference>
<sequence>MTLASTASHNTELATPVAVGSSASFHANISSPHSRSPSPSNSHMSPVASAPVASTLVKQAHTPDPGLREHHSKLQPHSLQNPPVQDPHYHPHPEVNRTLPSGSHAKSPVACSVSTLQCSSKAEKRSSSSSNDLLYERDRFRARLKSFNDASTTLGTTESLSEKVVEKDPCDVCDGIGYKTAKLNMVTNKPLESHSRFDFENITLNQLRELFTDYFNKPLPNALHMFPWLHGLHPDNFAQKSFFLLQQQQQSQRKLGSHDEYFMDFDISKPKNISFLMCVSDETIPVQLRNTVQLTDILQRIDVPRSEVRKIVCSIAEGEEMAELLVQDCIKLNVLPVFLNLDPDRGISLRNFQIQIAKLSTCSDFVVYGTSREQMDSIARVLWLAQKLEKNGEGKGEEEEGEQRKIYVLDDPLDELYEAIESPWSSETAPLNSFFIKARLPFANLQFINRDTSLLYDNNFQINEKFETMMMSTATKICQNVWVGNVWDHHIMIRYLREGKKVDVQEGAKNNLHNDPLNSLIHHKYQSPKELFEKLPQPKSNYKLFIQCTLEAPFPDLNELAQLLFQYSISSHENDDHGDWHHLQFPPSGSLGIGDCKRENLQSIVNTCKLIYLYSSSRSDKGLGALIYCSDGYTESALLVLCYIMYSMDIPLDEALLTLHLEFGRPFYIFSSDSVILRKLEPLLRRYSPKVKTNMEWGELEYISPMMINEILLTRSPNAIETTTRFGFIANEEDSDDSSGLSEEDGNGNDAGNDNDDEEEEERIFGGDWVKEVEGSIPSKILPYLYLGSKPHASCLPLLNKLGIKKIISVGEDLPWLNGYKFRKYNEIVLDENQGRNIEIYSIIPRARRKLHWNTTVDTVMKLSNLEDDGKDELSNQLPRILEFIDAAREEDGNTKILVHCRVGVSRSATVVIAEAVKRLQVSLPQAYLYVRVRRLNIIIQPHLRFMYEMFKWEETVKAEKKKQDGADAYHDGTCYLREIDWFIMSREIYRLNIPFVDK</sequence>
<feature type="domain" description="Tyrosine-protein phosphatase" evidence="4">
    <location>
        <begin position="777"/>
        <end position="959"/>
    </location>
</feature>
<feature type="region of interest" description="Disordered" evidence="3">
    <location>
        <begin position="732"/>
        <end position="763"/>
    </location>
</feature>
<evidence type="ECO:0000256" key="3">
    <source>
        <dbReference type="SAM" id="MobiDB-lite"/>
    </source>
</evidence>
<protein>
    <recommendedName>
        <fullName evidence="8">Protein-tyrosine-phosphatase</fullName>
    </recommendedName>
</protein>
<dbReference type="PROSITE" id="PS00383">
    <property type="entry name" value="TYR_PHOSPHATASE_1"/>
    <property type="match status" value="1"/>
</dbReference>
<dbReference type="EMBL" id="OZ022412">
    <property type="protein sequence ID" value="CAK9442054.1"/>
    <property type="molecule type" value="Genomic_DNA"/>
</dbReference>
<dbReference type="CDD" id="cd14516">
    <property type="entry name" value="DSP_fungal_PPS1"/>
    <property type="match status" value="1"/>
</dbReference>
<dbReference type="PROSITE" id="PS50056">
    <property type="entry name" value="TYR_PHOSPHATASE_2"/>
    <property type="match status" value="1"/>
</dbReference>
<evidence type="ECO:0000259" key="5">
    <source>
        <dbReference type="PROSITE" id="PS50056"/>
    </source>
</evidence>
<dbReference type="InterPro" id="IPR029021">
    <property type="entry name" value="Prot-tyrosine_phosphatase-like"/>
</dbReference>
<feature type="region of interest" description="Disordered" evidence="3">
    <location>
        <begin position="26"/>
        <end position="106"/>
    </location>
</feature>
<dbReference type="SMART" id="SM00195">
    <property type="entry name" value="DSPc"/>
    <property type="match status" value="1"/>
</dbReference>
<dbReference type="PANTHER" id="PTHR47550:SF1">
    <property type="entry name" value="DUAL SPECIFICITY PROTEIN PHOSPHATASE PPS1"/>
    <property type="match status" value="1"/>
</dbReference>